<accession>K2G777</accession>
<dbReference type="AlphaFoldDB" id="K2G777"/>
<name>K2G777_9BACT</name>
<dbReference type="PROSITE" id="PS51257">
    <property type="entry name" value="PROKAR_LIPOPROTEIN"/>
    <property type="match status" value="1"/>
</dbReference>
<organism evidence="1">
    <name type="scientific">uncultured bacterium</name>
    <name type="common">gcode 4</name>
    <dbReference type="NCBI Taxonomy" id="1234023"/>
    <lineage>
        <taxon>Bacteria</taxon>
        <taxon>environmental samples</taxon>
    </lineage>
</organism>
<gene>
    <name evidence="1" type="ORF">ACD_2C00031G0003</name>
</gene>
<protein>
    <submittedName>
        <fullName evidence="1">Uncharacterized protein</fullName>
    </submittedName>
</protein>
<evidence type="ECO:0000313" key="1">
    <source>
        <dbReference type="EMBL" id="EKE30182.1"/>
    </source>
</evidence>
<comment type="caution">
    <text evidence="1">The sequence shown here is derived from an EMBL/GenBank/DDBJ whole genome shotgun (WGS) entry which is preliminary data.</text>
</comment>
<proteinExistence type="predicted"/>
<dbReference type="EMBL" id="AMFJ01000031">
    <property type="protein sequence ID" value="EKE30182.1"/>
    <property type="molecule type" value="Genomic_DNA"/>
</dbReference>
<sequence>MKRIISIFSTTILATIWLASCWQDDVQNQNTGIIPAKPTNESSNKIISKSWAQMQKTPDTKTKAS</sequence>
<reference evidence="1" key="1">
    <citation type="journal article" date="2012" name="Science">
        <title>Fermentation, hydrogen, and sulfur metabolism in multiple uncultivated bacterial phyla.</title>
        <authorList>
            <person name="Wrighton K.C."/>
            <person name="Thomas B.C."/>
            <person name="Sharon I."/>
            <person name="Miller C.S."/>
            <person name="Castelle C.J."/>
            <person name="VerBerkmoes N.C."/>
            <person name="Wilkins M.J."/>
            <person name="Hettich R.L."/>
            <person name="Lipton M.S."/>
            <person name="Williams K.H."/>
            <person name="Long P.E."/>
            <person name="Banfield J.F."/>
        </authorList>
    </citation>
    <scope>NUCLEOTIDE SEQUENCE [LARGE SCALE GENOMIC DNA]</scope>
</reference>